<evidence type="ECO:0000313" key="2">
    <source>
        <dbReference type="Proteomes" id="UP000575480"/>
    </source>
</evidence>
<gene>
    <name evidence="1" type="ORF">HX858_08210</name>
</gene>
<dbReference type="AlphaFoldDB" id="A0A7K4MW12"/>
<accession>A0A7K4MW12</accession>
<proteinExistence type="predicted"/>
<dbReference type="Proteomes" id="UP000575480">
    <property type="component" value="Unassembled WGS sequence"/>
</dbReference>
<sequence>MSGALRKRADVVPFQPRPVTQLTSAEEELVVDVSKDSVTMFTQKHCDTLKRLRILERHPRIYGSLSIMNYNNTEIIPVDKIDCDNAWFDQSVRAIVNPELSSIRDDIENNGFSLCELPPMVMKEKNGTYKLLEGRARYHHLAGFGMKNMIVDVFDHEEEGRAIKFALFMNNQGKPFGKTAILDIKKAIKRLIELGDIPKLGDSVLEIQEMTDCIISCLKDMSCKITASQEGDIVHDAIKNLTGVQQVISFPNGKGSPTPREWLDMYGYKDTREIVYLPISNMVER</sequence>
<reference evidence="1 2" key="1">
    <citation type="journal article" date="2019" name="Environ. Microbiol.">
        <title>Genomics insights into ecotype formation of ammonia-oxidizing archaea in the deep ocean.</title>
        <authorList>
            <person name="Wang Y."/>
            <person name="Huang J.M."/>
            <person name="Cui G.J."/>
            <person name="Nunoura T."/>
            <person name="Takaki Y."/>
            <person name="Li W.L."/>
            <person name="Li J."/>
            <person name="Gao Z.M."/>
            <person name="Takai K."/>
            <person name="Zhang A.Q."/>
            <person name="Stepanauskas R."/>
        </authorList>
    </citation>
    <scope>NUCLEOTIDE SEQUENCE [LARGE SCALE GENOMIC DNA]</scope>
    <source>
        <strain evidence="1 2">L15a</strain>
    </source>
</reference>
<feature type="non-terminal residue" evidence="1">
    <location>
        <position position="285"/>
    </location>
</feature>
<comment type="caution">
    <text evidence="1">The sequence shown here is derived from an EMBL/GenBank/DDBJ whole genome shotgun (WGS) entry which is preliminary data.</text>
</comment>
<protein>
    <submittedName>
        <fullName evidence="1">Uncharacterized protein</fullName>
    </submittedName>
</protein>
<dbReference type="EMBL" id="JACATH010000012">
    <property type="protein sequence ID" value="NWJ57715.1"/>
    <property type="molecule type" value="Genomic_DNA"/>
</dbReference>
<name>A0A7K4MW12_9ARCH</name>
<evidence type="ECO:0000313" key="1">
    <source>
        <dbReference type="EMBL" id="NWJ57715.1"/>
    </source>
</evidence>
<organism evidence="1 2">
    <name type="scientific">Marine Group I thaumarchaeote</name>
    <dbReference type="NCBI Taxonomy" id="2511932"/>
    <lineage>
        <taxon>Archaea</taxon>
        <taxon>Nitrososphaerota</taxon>
        <taxon>Marine Group I</taxon>
    </lineage>
</organism>